<organism evidence="4 5">
    <name type="scientific">Nonomuraea phyllanthi</name>
    <dbReference type="NCBI Taxonomy" id="2219224"/>
    <lineage>
        <taxon>Bacteria</taxon>
        <taxon>Bacillati</taxon>
        <taxon>Actinomycetota</taxon>
        <taxon>Actinomycetes</taxon>
        <taxon>Streptosporangiales</taxon>
        <taxon>Streptosporangiaceae</taxon>
        <taxon>Nonomuraea</taxon>
    </lineage>
</organism>
<dbReference type="PANTHER" id="PTHR44688">
    <property type="entry name" value="DNA-BINDING TRANSCRIPTIONAL ACTIVATOR DEVR_DOSR"/>
    <property type="match status" value="1"/>
</dbReference>
<proteinExistence type="predicted"/>
<evidence type="ECO:0000313" key="5">
    <source>
        <dbReference type="Proteomes" id="UP000312512"/>
    </source>
</evidence>
<dbReference type="EMBL" id="VDLX02000006">
    <property type="protein sequence ID" value="KAB8194304.1"/>
    <property type="molecule type" value="Genomic_DNA"/>
</dbReference>
<keyword evidence="3" id="KW-0804">Transcription</keyword>
<accession>A0A5C4WIM4</accession>
<name>A0A5C4WIM4_9ACTN</name>
<dbReference type="Gene3D" id="1.10.10.10">
    <property type="entry name" value="Winged helix-like DNA-binding domain superfamily/Winged helix DNA-binding domain"/>
    <property type="match status" value="1"/>
</dbReference>
<dbReference type="GO" id="GO:0006355">
    <property type="term" value="P:regulation of DNA-templated transcription"/>
    <property type="evidence" value="ECO:0007669"/>
    <property type="project" value="InterPro"/>
</dbReference>
<sequence length="262" mass="29162">MTRALPGPLPRPRRLPTDEPLATEDYRRLFGVMEAIDHAADLTEFRECLVRALQTWFGFHGVAVLHGDTLAEAVQSDCGVLSGYSPDFLTEYQAGWIGLDPFRDENSFGVLMDSGVVRLGDLPDDAGFVARFLSRHGITDKAAMVIDAGQAGVVYVGVAVQDLPRVPERDLAVLRHLRRHLAPLATEQLNRQRDQRAARAYWRLTPREWDVADLAAQGMTNRQIADRLFITIDTVKKHLTRVLAETGCASRTQLAVRYSTAV</sequence>
<comment type="caution">
    <text evidence="4">The sequence shown here is derived from an EMBL/GenBank/DDBJ whole genome shotgun (WGS) entry which is preliminary data.</text>
</comment>
<evidence type="ECO:0000256" key="1">
    <source>
        <dbReference type="ARBA" id="ARBA00023015"/>
    </source>
</evidence>
<dbReference type="Gene3D" id="3.30.450.80">
    <property type="entry name" value="Transcription factor LuxR-like, autoinducer-binding domain"/>
    <property type="match status" value="1"/>
</dbReference>
<dbReference type="InterPro" id="IPR036693">
    <property type="entry name" value="TF_LuxR_autoind-bd_dom_sf"/>
</dbReference>
<dbReference type="InterPro" id="IPR000792">
    <property type="entry name" value="Tscrpt_reg_LuxR_C"/>
</dbReference>
<dbReference type="SUPFAM" id="SSF46894">
    <property type="entry name" value="C-terminal effector domain of the bipartite response regulators"/>
    <property type="match status" value="1"/>
</dbReference>
<keyword evidence="5" id="KW-1185">Reference proteome</keyword>
<dbReference type="Pfam" id="PF00196">
    <property type="entry name" value="GerE"/>
    <property type="match status" value="1"/>
</dbReference>
<reference evidence="4 5" key="1">
    <citation type="submission" date="2019-10" db="EMBL/GenBank/DDBJ databases">
        <title>Nonomuraea sp. nov., isolated from Phyllanthus amarus.</title>
        <authorList>
            <person name="Klykleung N."/>
            <person name="Tanasupawat S."/>
        </authorList>
    </citation>
    <scope>NUCLEOTIDE SEQUENCE [LARGE SCALE GENOMIC DNA]</scope>
    <source>
        <strain evidence="4 5">PA1-10</strain>
    </source>
</reference>
<dbReference type="GO" id="GO:0003677">
    <property type="term" value="F:DNA binding"/>
    <property type="evidence" value="ECO:0007669"/>
    <property type="project" value="UniProtKB-KW"/>
</dbReference>
<dbReference type="InterPro" id="IPR036388">
    <property type="entry name" value="WH-like_DNA-bd_sf"/>
</dbReference>
<dbReference type="OrthoDB" id="4456147at2"/>
<dbReference type="PRINTS" id="PR00038">
    <property type="entry name" value="HTHLUXR"/>
</dbReference>
<gene>
    <name evidence="4" type="ORF">FH608_019345</name>
</gene>
<dbReference type="PANTHER" id="PTHR44688:SF16">
    <property type="entry name" value="DNA-BINDING TRANSCRIPTIONAL ACTIVATOR DEVR_DOSR"/>
    <property type="match status" value="1"/>
</dbReference>
<dbReference type="CDD" id="cd06170">
    <property type="entry name" value="LuxR_C_like"/>
    <property type="match status" value="1"/>
</dbReference>
<dbReference type="PROSITE" id="PS50043">
    <property type="entry name" value="HTH_LUXR_2"/>
    <property type="match status" value="1"/>
</dbReference>
<keyword evidence="2" id="KW-0238">DNA-binding</keyword>
<evidence type="ECO:0000256" key="3">
    <source>
        <dbReference type="ARBA" id="ARBA00023163"/>
    </source>
</evidence>
<dbReference type="InterPro" id="IPR016032">
    <property type="entry name" value="Sig_transdc_resp-reg_C-effctor"/>
</dbReference>
<keyword evidence="1" id="KW-0805">Transcription regulation</keyword>
<evidence type="ECO:0000256" key="2">
    <source>
        <dbReference type="ARBA" id="ARBA00023125"/>
    </source>
</evidence>
<evidence type="ECO:0000313" key="4">
    <source>
        <dbReference type="EMBL" id="KAB8194304.1"/>
    </source>
</evidence>
<dbReference type="SMART" id="SM00421">
    <property type="entry name" value="HTH_LUXR"/>
    <property type="match status" value="1"/>
</dbReference>
<dbReference type="AlphaFoldDB" id="A0A5C4WIM4"/>
<protein>
    <submittedName>
        <fullName evidence="4">LuxR family transcriptional regulator</fullName>
    </submittedName>
</protein>
<dbReference type="Proteomes" id="UP000312512">
    <property type="component" value="Unassembled WGS sequence"/>
</dbReference>